<gene>
    <name evidence="4" type="ORF">PVNG_01095</name>
</gene>
<dbReference type="Proteomes" id="UP000053239">
    <property type="component" value="Unassembled WGS sequence"/>
</dbReference>
<organism evidence="4 5">
    <name type="scientific">Plasmodium vivax North Korean</name>
    <dbReference type="NCBI Taxonomy" id="1035514"/>
    <lineage>
        <taxon>Eukaryota</taxon>
        <taxon>Sar</taxon>
        <taxon>Alveolata</taxon>
        <taxon>Apicomplexa</taxon>
        <taxon>Aconoidasida</taxon>
        <taxon>Haemosporida</taxon>
        <taxon>Plasmodiidae</taxon>
        <taxon>Plasmodium</taxon>
        <taxon>Plasmodium (Plasmodium)</taxon>
    </lineage>
</organism>
<feature type="compositionally biased region" description="Pro residues" evidence="2">
    <location>
        <begin position="521"/>
        <end position="531"/>
    </location>
</feature>
<dbReference type="PROSITE" id="PS50011">
    <property type="entry name" value="PROTEIN_KINASE_DOM"/>
    <property type="match status" value="1"/>
</dbReference>
<dbReference type="InterPro" id="IPR013761">
    <property type="entry name" value="SAM/pointed_sf"/>
</dbReference>
<dbReference type="Pfam" id="PF02493">
    <property type="entry name" value="MORN"/>
    <property type="match status" value="2"/>
</dbReference>
<dbReference type="SUPFAM" id="SSF47769">
    <property type="entry name" value="SAM/Pointed domain"/>
    <property type="match status" value="1"/>
</dbReference>
<dbReference type="AlphaFoldDB" id="A0A0J9TWS8"/>
<feature type="domain" description="Protein kinase" evidence="3">
    <location>
        <begin position="777"/>
        <end position="1187"/>
    </location>
</feature>
<dbReference type="InterPro" id="IPR000719">
    <property type="entry name" value="Prot_kinase_dom"/>
</dbReference>
<feature type="region of interest" description="Disordered" evidence="2">
    <location>
        <begin position="785"/>
        <end position="829"/>
    </location>
</feature>
<dbReference type="InterPro" id="IPR011009">
    <property type="entry name" value="Kinase-like_dom_sf"/>
</dbReference>
<feature type="compositionally biased region" description="Basic and acidic residues" evidence="2">
    <location>
        <begin position="806"/>
        <end position="829"/>
    </location>
</feature>
<dbReference type="EMBL" id="KQ235326">
    <property type="protein sequence ID" value="KNA00461.1"/>
    <property type="molecule type" value="Genomic_DNA"/>
</dbReference>
<dbReference type="SUPFAM" id="SSF56112">
    <property type="entry name" value="Protein kinase-like (PK-like)"/>
    <property type="match status" value="1"/>
</dbReference>
<dbReference type="GO" id="GO:0005524">
    <property type="term" value="F:ATP binding"/>
    <property type="evidence" value="ECO:0007669"/>
    <property type="project" value="InterPro"/>
</dbReference>
<feature type="region of interest" description="Disordered" evidence="2">
    <location>
        <begin position="275"/>
        <end position="345"/>
    </location>
</feature>
<keyword evidence="1" id="KW-0677">Repeat</keyword>
<dbReference type="SMART" id="SM00698">
    <property type="entry name" value="MORN"/>
    <property type="match status" value="3"/>
</dbReference>
<evidence type="ECO:0000313" key="5">
    <source>
        <dbReference type="Proteomes" id="UP000053239"/>
    </source>
</evidence>
<protein>
    <recommendedName>
        <fullName evidence="3">Protein kinase domain-containing protein</fullName>
    </recommendedName>
</protein>
<dbReference type="OrthoDB" id="294378at2759"/>
<dbReference type="PANTHER" id="PTHR44329">
    <property type="entry name" value="SERINE/THREONINE-PROTEIN KINASE TNNI3K-RELATED"/>
    <property type="match status" value="1"/>
</dbReference>
<name>A0A0J9TWS8_PLAVI</name>
<dbReference type="InterPro" id="IPR003409">
    <property type="entry name" value="MORN"/>
</dbReference>
<reference evidence="4 5" key="1">
    <citation type="submission" date="2011-09" db="EMBL/GenBank/DDBJ databases">
        <title>The Genome Sequence of Plasmodium vivax North Korean.</title>
        <authorList>
            <consortium name="The Broad Institute Genome Sequencing Platform"/>
            <consortium name="The Broad Institute Genome Sequencing Center for Infectious Disease"/>
            <person name="Neafsey D."/>
            <person name="Carlton J."/>
            <person name="Barnwell J."/>
            <person name="Collins W."/>
            <person name="Escalante A."/>
            <person name="Mullikin J."/>
            <person name="Saul A."/>
            <person name="Guigo R."/>
            <person name="Camara F."/>
            <person name="Young S.K."/>
            <person name="Zeng Q."/>
            <person name="Gargeya S."/>
            <person name="Fitzgerald M."/>
            <person name="Haas B."/>
            <person name="Abouelleil A."/>
            <person name="Alvarado L."/>
            <person name="Arachchi H.M."/>
            <person name="Berlin A."/>
            <person name="Brown A."/>
            <person name="Chapman S.B."/>
            <person name="Chen Z."/>
            <person name="Dunbar C."/>
            <person name="Freedman E."/>
            <person name="Gearin G."/>
            <person name="Gellesch M."/>
            <person name="Goldberg J."/>
            <person name="Griggs A."/>
            <person name="Gujja S."/>
            <person name="Heiman D."/>
            <person name="Howarth C."/>
            <person name="Larson L."/>
            <person name="Lui A."/>
            <person name="MacDonald P.J.P."/>
            <person name="Montmayeur A."/>
            <person name="Murphy C."/>
            <person name="Neiman D."/>
            <person name="Pearson M."/>
            <person name="Priest M."/>
            <person name="Roberts A."/>
            <person name="Saif S."/>
            <person name="Shea T."/>
            <person name="Shenoy N."/>
            <person name="Sisk P."/>
            <person name="Stolte C."/>
            <person name="Sykes S."/>
            <person name="Wortman J."/>
            <person name="Nusbaum C."/>
            <person name="Birren B."/>
        </authorList>
    </citation>
    <scope>NUCLEOTIDE SEQUENCE [LARGE SCALE GENOMIC DNA]</scope>
    <source>
        <strain evidence="4 5">North Korean</strain>
    </source>
</reference>
<feature type="compositionally biased region" description="Basic and acidic residues" evidence="2">
    <location>
        <begin position="317"/>
        <end position="333"/>
    </location>
</feature>
<dbReference type="Gene3D" id="1.10.150.50">
    <property type="entry name" value="Transcription Factor, Ets-1"/>
    <property type="match status" value="1"/>
</dbReference>
<accession>A0A0J9TWS8</accession>
<feature type="region of interest" description="Disordered" evidence="2">
    <location>
        <begin position="499"/>
        <end position="533"/>
    </location>
</feature>
<sequence length="1198" mass="134368">MQRIRREDYLRKCKNRDDFVYAHVRDILSHQPFDEILPTIAPFGYTSRTLFLFFPPKLEYQNGDVYIGTTKNRKRHGYGYYVYKEIGSVYQGEWIENAKSGYGTLYNSWGIVYSGEWLNNISHGFGCTYANEQLFLGTYKFGLINGVGILKKNTSYNFCLFESNRKKCKIKITKNMEVFLHCYKKDKLFLKEKLGAFFPLYADSTISRLVRQQIFRHLFGVDKSFGQFFAKGGRSERPNGGIGGGINGGASGGFLSYVNYESRINFLKGLISKGAKGGRGEETHPDGSVGSTDDSVWNSPSKGETNQRNGCNVFPFGEDKDPRGDFPSREAAKRSTRHQTSNEGRSPLFVEASIRGASRLYNSNDFFKCIPHLTSTHLLYKSDEESGSEFCPDVTPSSASSLERHFKVKQKVTAAITAAIRPVFHSNRGASEKRIITQRRQRKGRRSKLYKLLVGGGPKGEGALSNDPSEWTAECRGAQWGSVHSTGKAALVRSTLRGKAVAGRGKEMPRVQRRSHRAKKPPSPPSPPSPLTLPTAMRLLTYLQRKNEKNQIECIYQWRSYHIFVLLRLFGLHKYIAAFKGNHISGFHFFTLNRNMLKMLGVDKHEHMYFLLNFVNAFSSLHDMYLQMLVPWGNITGDALLTFSSLPKSELVVLSRLGRHSPGEGASYLCYYANAPVRLKMFSGKEGQRGQSGREAPCDKPDDAAPNGDSSTVRNEEGSASPCGDGTSEGMHSHLGNPLLSAAHKFLLDEQQLSNIGESILDGWGSIRSNLASLEAHEVFRRLKGGGLPPRAQAEGNHQRGGSVKQDAKEDVAKEDDAQRQDAQRQDAHDEAATLVERIQRRTAFMKEHFVLSNLRHPNVIKYIGNVISRKKEKFGLVFECLRGMCLHDAIRDAIRGGCDAQRGQRQTCGAEGRSGAGRKALTNESVIRLFYEIAAALFYLHSKRVVHGNISSKNIFVSEDGGGVKLCNFEKASIESYYDYKLSASGGARLDGPNERWCRCCRFYPWGEAEKGGIPNGHSNRVRSKRIGGCTPPEGEKMNLPLPYITCMNEVKNIKAMVTSPLLLFQAKKFEKRTVRCDDPYAAPEVLREEECTAKCDVYAFGVVMHEVLFGGPPLMSEFMPSFFWTSTCFHQKYLHIDVDKLHGRFPNRKLFHLVVSNVLLVMRQCLSPEPTCRPDSAYLCRHFGRLLDRSAGHSSP</sequence>
<evidence type="ECO:0000313" key="4">
    <source>
        <dbReference type="EMBL" id="KNA00461.1"/>
    </source>
</evidence>
<evidence type="ECO:0000256" key="2">
    <source>
        <dbReference type="SAM" id="MobiDB-lite"/>
    </source>
</evidence>
<evidence type="ECO:0000256" key="1">
    <source>
        <dbReference type="ARBA" id="ARBA00022737"/>
    </source>
</evidence>
<feature type="region of interest" description="Disordered" evidence="2">
    <location>
        <begin position="685"/>
        <end position="736"/>
    </location>
</feature>
<dbReference type="Pfam" id="PF00069">
    <property type="entry name" value="Pkinase"/>
    <property type="match status" value="1"/>
</dbReference>
<feature type="compositionally biased region" description="Polar residues" evidence="2">
    <location>
        <begin position="289"/>
        <end position="310"/>
    </location>
</feature>
<dbReference type="GO" id="GO:0004674">
    <property type="term" value="F:protein serine/threonine kinase activity"/>
    <property type="evidence" value="ECO:0007669"/>
    <property type="project" value="TreeGrafter"/>
</dbReference>
<dbReference type="InterPro" id="IPR051681">
    <property type="entry name" value="Ser/Thr_Kinases-Pseudokinases"/>
</dbReference>
<proteinExistence type="predicted"/>
<dbReference type="Gene3D" id="1.10.510.10">
    <property type="entry name" value="Transferase(Phosphotransferase) domain 1"/>
    <property type="match status" value="2"/>
</dbReference>
<dbReference type="SUPFAM" id="SSF82185">
    <property type="entry name" value="Histone H3 K4-specific methyltransferase SET7/9 N-terminal domain"/>
    <property type="match status" value="1"/>
</dbReference>
<evidence type="ECO:0000259" key="3">
    <source>
        <dbReference type="PROSITE" id="PS50011"/>
    </source>
</evidence>
<dbReference type="Gene3D" id="2.20.110.10">
    <property type="entry name" value="Histone H3 K4-specific methyltransferase SET7/9 N-terminal domain"/>
    <property type="match status" value="1"/>
</dbReference>
<dbReference type="InterPro" id="IPR001245">
    <property type="entry name" value="Ser-Thr/Tyr_kinase_cat_dom"/>
</dbReference>
<dbReference type="Pfam" id="PF07714">
    <property type="entry name" value="PK_Tyr_Ser-Thr"/>
    <property type="match status" value="1"/>
</dbReference>
<feature type="compositionally biased region" description="Basic residues" evidence="2">
    <location>
        <begin position="511"/>
        <end position="520"/>
    </location>
</feature>